<evidence type="ECO:0000256" key="1">
    <source>
        <dbReference type="SAM" id="MobiDB-lite"/>
    </source>
</evidence>
<name>A0A6A5GAV1_CAERE</name>
<dbReference type="AlphaFoldDB" id="A0A6A5GAV1"/>
<dbReference type="CTD" id="78776717"/>
<dbReference type="KEGG" id="crq:GCK72_018802"/>
<comment type="caution">
    <text evidence="2">The sequence shown here is derived from an EMBL/GenBank/DDBJ whole genome shotgun (WGS) entry which is preliminary data.</text>
</comment>
<feature type="region of interest" description="Disordered" evidence="1">
    <location>
        <begin position="189"/>
        <end position="210"/>
    </location>
</feature>
<protein>
    <submittedName>
        <fullName evidence="2">Uncharacterized protein</fullName>
    </submittedName>
</protein>
<dbReference type="Proteomes" id="UP000483820">
    <property type="component" value="Chromosome V"/>
</dbReference>
<proteinExistence type="predicted"/>
<accession>A0A6A5GAV1</accession>
<dbReference type="RefSeq" id="XP_053581662.1">
    <property type="nucleotide sequence ID" value="XM_053732749.1"/>
</dbReference>
<evidence type="ECO:0000313" key="2">
    <source>
        <dbReference type="EMBL" id="KAF1752248.1"/>
    </source>
</evidence>
<dbReference type="GeneID" id="78776717"/>
<dbReference type="EMBL" id="WUAV01000005">
    <property type="protein sequence ID" value="KAF1752248.1"/>
    <property type="molecule type" value="Genomic_DNA"/>
</dbReference>
<organism evidence="2 3">
    <name type="scientific">Caenorhabditis remanei</name>
    <name type="common">Caenorhabditis vulgaris</name>
    <dbReference type="NCBI Taxonomy" id="31234"/>
    <lineage>
        <taxon>Eukaryota</taxon>
        <taxon>Metazoa</taxon>
        <taxon>Ecdysozoa</taxon>
        <taxon>Nematoda</taxon>
        <taxon>Chromadorea</taxon>
        <taxon>Rhabditida</taxon>
        <taxon>Rhabditina</taxon>
        <taxon>Rhabditomorpha</taxon>
        <taxon>Rhabditoidea</taxon>
        <taxon>Rhabditidae</taxon>
        <taxon>Peloderinae</taxon>
        <taxon>Caenorhabditis</taxon>
    </lineage>
</organism>
<gene>
    <name evidence="2" type="ORF">GCK72_018802</name>
</gene>
<evidence type="ECO:0000313" key="3">
    <source>
        <dbReference type="Proteomes" id="UP000483820"/>
    </source>
</evidence>
<sequence length="210" mass="22777">MFQEDTEQWLIKKTLFDSIDEWRHYTIYCKCVLTDEWISKNPGWSETSEIEWEGSEEALTVSGINDVVDWLNGVNVGSNGDVKGSWGRGAINEVDLIEVIISCSGGLGETSNNSLWSSEERGSGVRDNIDGLGVRGSSVLKPDGEEWLIENSLIDGVDEWWDNSVDGEGGEGKSENSVGGVILEVSGDLAGDTEGGGWDGQLRLSLGSEL</sequence>
<reference evidence="2 3" key="1">
    <citation type="submission" date="2019-12" db="EMBL/GenBank/DDBJ databases">
        <title>Chromosome-level assembly of the Caenorhabditis remanei genome.</title>
        <authorList>
            <person name="Teterina A.A."/>
            <person name="Willis J.H."/>
            <person name="Phillips P.C."/>
        </authorList>
    </citation>
    <scope>NUCLEOTIDE SEQUENCE [LARGE SCALE GENOMIC DNA]</scope>
    <source>
        <strain evidence="2 3">PX506</strain>
        <tissue evidence="2">Whole organism</tissue>
    </source>
</reference>